<dbReference type="AlphaFoldDB" id="A0A085ZDN6"/>
<proteinExistence type="predicted"/>
<protein>
    <recommendedName>
        <fullName evidence="1">Peptidase S9 prolyl oligopeptidase catalytic domain-containing protein</fullName>
    </recommendedName>
</protein>
<feature type="domain" description="Peptidase S9 prolyl oligopeptidase catalytic" evidence="1">
    <location>
        <begin position="278"/>
        <end position="329"/>
    </location>
</feature>
<dbReference type="GO" id="GO:0008239">
    <property type="term" value="F:dipeptidyl-peptidase activity"/>
    <property type="evidence" value="ECO:0007669"/>
    <property type="project" value="TreeGrafter"/>
</dbReference>
<dbReference type="Gene3D" id="3.40.50.1820">
    <property type="entry name" value="alpha/beta hydrolase"/>
    <property type="match status" value="1"/>
</dbReference>
<dbReference type="InterPro" id="IPR050278">
    <property type="entry name" value="Serine_Prot_S9B/DPPIV"/>
</dbReference>
<name>A0A085ZDN6_9FLAO</name>
<accession>A0A085ZDN6</accession>
<dbReference type="InterPro" id="IPR029058">
    <property type="entry name" value="AB_hydrolase_fold"/>
</dbReference>
<dbReference type="PANTHER" id="PTHR11731">
    <property type="entry name" value="PROTEASE FAMILY S9B,C DIPEPTIDYL-PEPTIDASE IV-RELATED"/>
    <property type="match status" value="1"/>
</dbReference>
<keyword evidence="3" id="KW-1185">Reference proteome</keyword>
<dbReference type="Proteomes" id="UP000028703">
    <property type="component" value="Unassembled WGS sequence"/>
</dbReference>
<dbReference type="SUPFAM" id="SSF53474">
    <property type="entry name" value="alpha/beta-Hydrolases"/>
    <property type="match status" value="1"/>
</dbReference>
<evidence type="ECO:0000259" key="1">
    <source>
        <dbReference type="Pfam" id="PF00326"/>
    </source>
</evidence>
<comment type="caution">
    <text evidence="2">The sequence shown here is derived from an EMBL/GenBank/DDBJ whole genome shotgun (WGS) entry which is preliminary data.</text>
</comment>
<dbReference type="eggNOG" id="COG1506">
    <property type="taxonomic scope" value="Bacteria"/>
</dbReference>
<evidence type="ECO:0000313" key="3">
    <source>
        <dbReference type="Proteomes" id="UP000028703"/>
    </source>
</evidence>
<gene>
    <name evidence="2" type="ORF">IX38_13175</name>
</gene>
<dbReference type="GO" id="GO:0006508">
    <property type="term" value="P:proteolysis"/>
    <property type="evidence" value="ECO:0007669"/>
    <property type="project" value="InterPro"/>
</dbReference>
<organism evidence="2 3">
    <name type="scientific">Chryseobacterium luteum</name>
    <dbReference type="NCBI Taxonomy" id="421531"/>
    <lineage>
        <taxon>Bacteria</taxon>
        <taxon>Pseudomonadati</taxon>
        <taxon>Bacteroidota</taxon>
        <taxon>Flavobacteriia</taxon>
        <taxon>Flavobacteriales</taxon>
        <taxon>Weeksellaceae</taxon>
        <taxon>Chryseobacterium group</taxon>
        <taxon>Chryseobacterium</taxon>
    </lineage>
</organism>
<evidence type="ECO:0000313" key="2">
    <source>
        <dbReference type="EMBL" id="KFF02550.1"/>
    </source>
</evidence>
<reference evidence="2 3" key="1">
    <citation type="submission" date="2014-07" db="EMBL/GenBank/DDBJ databases">
        <title>Genome of Chryseobacterium luteum DSM 18605.</title>
        <authorList>
            <person name="Stropko S.J."/>
            <person name="Pipes S.E."/>
            <person name="Newman J.D."/>
        </authorList>
    </citation>
    <scope>NUCLEOTIDE SEQUENCE [LARGE SCALE GENOMIC DNA]</scope>
    <source>
        <strain evidence="2 3">DSM 18605</strain>
    </source>
</reference>
<sequence length="429" mass="49946">MYFDKEGNFILRHVKANWKLLETKTMTDKIIDIPSKAVPYFSSLGTILWSSKGELWEQNKNDLQKEKIMPVNADSIEILNKVKKPTEAGFHRKYYYLDDHYLLIAAHHDKNLQSTYYMLDQGKKLVIIPENTDRIKHLQASNDGENFIWTEENYNKPPVVMAKIKSSASRTVYQYNAQDKGAKTIAKKKLYYKGVNNEDLQTSLFLPPYFDSKKKYPVALLIYEKQQELTDKYLVPTFKNTRGFNARLLPESGYLVLIPDINCNDRGAALAALDCINDVLDELSKVEQVDMKKIALMGQSFGGYETNFIATHSNRFAAFISGASMSYIIHMGNSLILLWTGTEDKNVDQEETRTFFSALRKYRKIVIALFYTGEAHTLTKYPAQKDYTLRMLDWYDYFLKDKRNIPWINKQMKGAYIFFMSYNYHIFVR</sequence>
<dbReference type="RefSeq" id="WP_034705514.1">
    <property type="nucleotide sequence ID" value="NZ_JPRO01000011.1"/>
</dbReference>
<dbReference type="STRING" id="421531.IX38_13175"/>
<dbReference type="Pfam" id="PF00326">
    <property type="entry name" value="Peptidase_S9"/>
    <property type="match status" value="2"/>
</dbReference>
<dbReference type="OrthoDB" id="9812921at2"/>
<feature type="domain" description="Peptidase S9 prolyl oligopeptidase catalytic" evidence="1">
    <location>
        <begin position="336"/>
        <end position="400"/>
    </location>
</feature>
<dbReference type="EMBL" id="JPRO01000011">
    <property type="protein sequence ID" value="KFF02550.1"/>
    <property type="molecule type" value="Genomic_DNA"/>
</dbReference>
<dbReference type="GO" id="GO:0008236">
    <property type="term" value="F:serine-type peptidase activity"/>
    <property type="evidence" value="ECO:0007669"/>
    <property type="project" value="InterPro"/>
</dbReference>
<dbReference type="InterPro" id="IPR001375">
    <property type="entry name" value="Peptidase_S9_cat"/>
</dbReference>
<dbReference type="PANTHER" id="PTHR11731:SF193">
    <property type="entry name" value="DIPEPTIDYL PEPTIDASE 9"/>
    <property type="match status" value="1"/>
</dbReference>